<dbReference type="NCBIfam" id="TIGR00229">
    <property type="entry name" value="sensory_box"/>
    <property type="match status" value="2"/>
</dbReference>
<dbReference type="GO" id="GO:0071732">
    <property type="term" value="P:cellular response to nitric oxide"/>
    <property type="evidence" value="ECO:0007669"/>
    <property type="project" value="UniProtKB-ARBA"/>
</dbReference>
<dbReference type="Pfam" id="PF08447">
    <property type="entry name" value="PAS_3"/>
    <property type="match status" value="1"/>
</dbReference>
<dbReference type="PROSITE" id="PS50112">
    <property type="entry name" value="PAS"/>
    <property type="match status" value="2"/>
</dbReference>
<dbReference type="InterPro" id="IPR013767">
    <property type="entry name" value="PAS_fold"/>
</dbReference>
<dbReference type="SUPFAM" id="SSF55073">
    <property type="entry name" value="Nucleotide cyclase"/>
    <property type="match status" value="1"/>
</dbReference>
<evidence type="ECO:0000259" key="8">
    <source>
        <dbReference type="PROSITE" id="PS50887"/>
    </source>
</evidence>
<dbReference type="InterPro" id="IPR029787">
    <property type="entry name" value="Nucleotide_cyclase"/>
</dbReference>
<evidence type="ECO:0000256" key="2">
    <source>
        <dbReference type="ARBA" id="ARBA00012282"/>
    </source>
</evidence>
<evidence type="ECO:0000256" key="1">
    <source>
        <dbReference type="ARBA" id="ARBA00001946"/>
    </source>
</evidence>
<dbReference type="InterPro" id="IPR043128">
    <property type="entry name" value="Rev_trsase/Diguanyl_cyclase"/>
</dbReference>
<dbReference type="SMART" id="SM00091">
    <property type="entry name" value="PAS"/>
    <property type="match status" value="2"/>
</dbReference>
<protein>
    <recommendedName>
        <fullName evidence="2">cyclic-guanylate-specific phosphodiesterase</fullName>
        <ecNumber evidence="2">3.1.4.52</ecNumber>
    </recommendedName>
</protein>
<dbReference type="InterPro" id="IPR035965">
    <property type="entry name" value="PAS-like_dom_sf"/>
</dbReference>
<dbReference type="Gene3D" id="3.30.70.270">
    <property type="match status" value="1"/>
</dbReference>
<evidence type="ECO:0000256" key="4">
    <source>
        <dbReference type="ARBA" id="ARBA00051114"/>
    </source>
</evidence>
<dbReference type="InterPro" id="IPR000160">
    <property type="entry name" value="GGDEF_dom"/>
</dbReference>
<dbReference type="PANTHER" id="PTHR44757">
    <property type="entry name" value="DIGUANYLATE CYCLASE DGCP"/>
    <property type="match status" value="1"/>
</dbReference>
<dbReference type="PANTHER" id="PTHR44757:SF2">
    <property type="entry name" value="BIOFILM ARCHITECTURE MAINTENANCE PROTEIN MBAA"/>
    <property type="match status" value="1"/>
</dbReference>
<dbReference type="OrthoDB" id="9787514at2"/>
<dbReference type="PROSITE" id="PS50887">
    <property type="entry name" value="GGDEF"/>
    <property type="match status" value="1"/>
</dbReference>
<dbReference type="SUPFAM" id="SSF55785">
    <property type="entry name" value="PYP-like sensor domain (PAS domain)"/>
    <property type="match status" value="2"/>
</dbReference>
<dbReference type="InterPro" id="IPR000014">
    <property type="entry name" value="PAS"/>
</dbReference>
<gene>
    <name evidence="9" type="ORF">C3942_02160</name>
</gene>
<comment type="cofactor">
    <cofactor evidence="1">
        <name>Mg(2+)</name>
        <dbReference type="ChEBI" id="CHEBI:18420"/>
    </cofactor>
</comment>
<evidence type="ECO:0000259" key="6">
    <source>
        <dbReference type="PROSITE" id="PS50113"/>
    </source>
</evidence>
<dbReference type="SMART" id="SM00267">
    <property type="entry name" value="GGDEF"/>
    <property type="match status" value="1"/>
</dbReference>
<organism evidence="9 10">
    <name type="scientific">Solimonas fluminis</name>
    <dbReference type="NCBI Taxonomy" id="2086571"/>
    <lineage>
        <taxon>Bacteria</taxon>
        <taxon>Pseudomonadati</taxon>
        <taxon>Pseudomonadota</taxon>
        <taxon>Gammaproteobacteria</taxon>
        <taxon>Nevskiales</taxon>
        <taxon>Nevskiaceae</taxon>
        <taxon>Solimonas</taxon>
    </lineage>
</organism>
<evidence type="ECO:0000259" key="7">
    <source>
        <dbReference type="PROSITE" id="PS50883"/>
    </source>
</evidence>
<name>A0A2S5TL58_9GAMM</name>
<dbReference type="PROSITE" id="PS50883">
    <property type="entry name" value="EAL"/>
    <property type="match status" value="1"/>
</dbReference>
<dbReference type="InterPro" id="IPR001610">
    <property type="entry name" value="PAC"/>
</dbReference>
<dbReference type="GO" id="GO:0071111">
    <property type="term" value="F:cyclic-guanylate-specific phosphodiesterase activity"/>
    <property type="evidence" value="ECO:0007669"/>
    <property type="project" value="UniProtKB-EC"/>
</dbReference>
<dbReference type="Proteomes" id="UP000238220">
    <property type="component" value="Unassembled WGS sequence"/>
</dbReference>
<dbReference type="AlphaFoldDB" id="A0A2S5TL58"/>
<dbReference type="PROSITE" id="PS50113">
    <property type="entry name" value="PAC"/>
    <property type="match status" value="2"/>
</dbReference>
<accession>A0A2S5TL58</accession>
<dbReference type="EC" id="3.1.4.52" evidence="2"/>
<keyword evidence="3" id="KW-0973">c-di-GMP</keyword>
<dbReference type="Pfam" id="PF00990">
    <property type="entry name" value="GGDEF"/>
    <property type="match status" value="1"/>
</dbReference>
<reference evidence="9 10" key="1">
    <citation type="submission" date="2018-02" db="EMBL/GenBank/DDBJ databases">
        <title>Genome sequencing of Solimonas sp. HR-BB.</title>
        <authorList>
            <person name="Lee Y."/>
            <person name="Jeon C.O."/>
        </authorList>
    </citation>
    <scope>NUCLEOTIDE SEQUENCE [LARGE SCALE GENOMIC DNA]</scope>
    <source>
        <strain evidence="9 10">HR-BB</strain>
    </source>
</reference>
<dbReference type="CDD" id="cd01949">
    <property type="entry name" value="GGDEF"/>
    <property type="match status" value="1"/>
</dbReference>
<comment type="caution">
    <text evidence="9">The sequence shown here is derived from an EMBL/GenBank/DDBJ whole genome shotgun (WGS) entry which is preliminary data.</text>
</comment>
<feature type="domain" description="PAS" evidence="5">
    <location>
        <begin position="24"/>
        <end position="99"/>
    </location>
</feature>
<feature type="domain" description="PAS" evidence="5">
    <location>
        <begin position="155"/>
        <end position="196"/>
    </location>
</feature>
<feature type="domain" description="PAC" evidence="6">
    <location>
        <begin position="230"/>
        <end position="282"/>
    </location>
</feature>
<dbReference type="SMART" id="SM00052">
    <property type="entry name" value="EAL"/>
    <property type="match status" value="1"/>
</dbReference>
<feature type="domain" description="GGDEF" evidence="8">
    <location>
        <begin position="314"/>
        <end position="446"/>
    </location>
</feature>
<dbReference type="Gene3D" id="3.20.20.450">
    <property type="entry name" value="EAL domain"/>
    <property type="match status" value="1"/>
</dbReference>
<evidence type="ECO:0000259" key="5">
    <source>
        <dbReference type="PROSITE" id="PS50112"/>
    </source>
</evidence>
<dbReference type="FunFam" id="3.30.70.270:FF:000001">
    <property type="entry name" value="Diguanylate cyclase domain protein"/>
    <property type="match status" value="1"/>
</dbReference>
<dbReference type="InterPro" id="IPR013655">
    <property type="entry name" value="PAS_fold_3"/>
</dbReference>
<dbReference type="SMART" id="SM00086">
    <property type="entry name" value="PAC"/>
    <property type="match status" value="2"/>
</dbReference>
<feature type="domain" description="EAL" evidence="7">
    <location>
        <begin position="455"/>
        <end position="708"/>
    </location>
</feature>
<keyword evidence="10" id="KW-1185">Reference proteome</keyword>
<sequence length="711" mass="79254">MPESQKRSKANEGRMPGLDGVKQRERLLTTLLSNVDGMIYRCRHDEHWTMEFVSEGCLALTGYQPQDLVLNRRLSFEQLMHPEDRSRVRALVDAALRERRRYEVEYRIAHADGGSRWVWERGAGNFDEQGRVESLEGIIQDITERKRSEESLAEAERRYRSIFENAIEGIFQSTPDAGYVTVNPALARMYGYDSPEQLIGLLRDIDRQLYVQPGRRAQFMAALARDGSVTNFESQVYRRDGSVMWISENAREVRGPEGRLLMYEGTVEAITERKLHDAAMRYQATHDALTGLPNRLLLQERLQQALDAAREQGGQVAVAFIDLDQFKLINDSLGHHTGDALLRTMAQRLRACLRDGAVVARQSGDEFVVLMTRTHRGAIAYLAGLMLDALSQPCVIGGRELRVTCSIGISLFPGDGEDAAALLRNADMAMYRAKEAGRNNVQYYTAELQAGIAGRLELLTRLGQAVERGEFRLHYQPKFDLRSGRITGAEALLRWESPQGMVMPETFIPLAEETGLILSIGHWVMRTACLHNRAWLDAGIGPIPVSVNLSRRQIVHGDIAAGVAGVLAETGLPAELLELEVTESMVLPDAEQAAAVMQRLRALGVRLSMDDFGTGYSSLSQLKRFPVQSLKIDRSFLREVTTDPDSAAIVKAIISLGHNLDLRVLAEGVETAEQQAFLGANGCDELQGFYLARPMPAERFAELLRHQALAA</sequence>
<dbReference type="FunFam" id="3.20.20.450:FF:000001">
    <property type="entry name" value="Cyclic di-GMP phosphodiesterase yahA"/>
    <property type="match status" value="1"/>
</dbReference>
<dbReference type="Gene3D" id="3.30.450.20">
    <property type="entry name" value="PAS domain"/>
    <property type="match status" value="2"/>
</dbReference>
<proteinExistence type="predicted"/>
<dbReference type="SUPFAM" id="SSF141868">
    <property type="entry name" value="EAL domain-like"/>
    <property type="match status" value="1"/>
</dbReference>
<dbReference type="EMBL" id="PSNW01000001">
    <property type="protein sequence ID" value="PPE75719.1"/>
    <property type="molecule type" value="Genomic_DNA"/>
</dbReference>
<dbReference type="GO" id="GO:0006355">
    <property type="term" value="P:regulation of DNA-templated transcription"/>
    <property type="evidence" value="ECO:0007669"/>
    <property type="project" value="InterPro"/>
</dbReference>
<dbReference type="NCBIfam" id="TIGR00254">
    <property type="entry name" value="GGDEF"/>
    <property type="match status" value="1"/>
</dbReference>
<dbReference type="Pfam" id="PF00563">
    <property type="entry name" value="EAL"/>
    <property type="match status" value="1"/>
</dbReference>
<evidence type="ECO:0000256" key="3">
    <source>
        <dbReference type="ARBA" id="ARBA00022636"/>
    </source>
</evidence>
<dbReference type="InterPro" id="IPR001633">
    <property type="entry name" value="EAL_dom"/>
</dbReference>
<feature type="domain" description="PAC" evidence="6">
    <location>
        <begin position="102"/>
        <end position="154"/>
    </location>
</feature>
<evidence type="ECO:0000313" key="9">
    <source>
        <dbReference type="EMBL" id="PPE75719.1"/>
    </source>
</evidence>
<dbReference type="CDD" id="cd00130">
    <property type="entry name" value="PAS"/>
    <property type="match status" value="2"/>
</dbReference>
<dbReference type="Pfam" id="PF00989">
    <property type="entry name" value="PAS"/>
    <property type="match status" value="1"/>
</dbReference>
<evidence type="ECO:0000313" key="10">
    <source>
        <dbReference type="Proteomes" id="UP000238220"/>
    </source>
</evidence>
<dbReference type="InterPro" id="IPR035919">
    <property type="entry name" value="EAL_sf"/>
</dbReference>
<dbReference type="InterPro" id="IPR052155">
    <property type="entry name" value="Biofilm_reg_signaling"/>
</dbReference>
<dbReference type="CDD" id="cd01948">
    <property type="entry name" value="EAL"/>
    <property type="match status" value="1"/>
</dbReference>
<comment type="catalytic activity">
    <reaction evidence="4">
        <text>3',3'-c-di-GMP + H2O = 5'-phosphoguanylyl(3'-&gt;5')guanosine + H(+)</text>
        <dbReference type="Rhea" id="RHEA:24902"/>
        <dbReference type="ChEBI" id="CHEBI:15377"/>
        <dbReference type="ChEBI" id="CHEBI:15378"/>
        <dbReference type="ChEBI" id="CHEBI:58754"/>
        <dbReference type="ChEBI" id="CHEBI:58805"/>
        <dbReference type="EC" id="3.1.4.52"/>
    </reaction>
    <physiologicalReaction direction="left-to-right" evidence="4">
        <dbReference type="Rhea" id="RHEA:24903"/>
    </physiologicalReaction>
</comment>
<dbReference type="InterPro" id="IPR000700">
    <property type="entry name" value="PAS-assoc_C"/>
</dbReference>